<keyword evidence="5" id="KW-0472">Membrane</keyword>
<dbReference type="SUPFAM" id="SSF51905">
    <property type="entry name" value="FAD/NAD(P)-binding domain"/>
    <property type="match status" value="1"/>
</dbReference>
<keyword evidence="2" id="KW-0274">FAD</keyword>
<dbReference type="GO" id="GO:0004497">
    <property type="term" value="F:monooxygenase activity"/>
    <property type="evidence" value="ECO:0007669"/>
    <property type="project" value="UniProtKB-KW"/>
</dbReference>
<evidence type="ECO:0000256" key="3">
    <source>
        <dbReference type="ARBA" id="ARBA00023002"/>
    </source>
</evidence>
<keyword evidence="5" id="KW-1133">Transmembrane helix</keyword>
<evidence type="ECO:0000313" key="8">
    <source>
        <dbReference type="Proteomes" id="UP000799441"/>
    </source>
</evidence>
<accession>A0A9P4QG44</accession>
<evidence type="ECO:0000256" key="2">
    <source>
        <dbReference type="ARBA" id="ARBA00022827"/>
    </source>
</evidence>
<dbReference type="PANTHER" id="PTHR46972">
    <property type="entry name" value="MONOOXYGENASE ASQM-RELATED"/>
    <property type="match status" value="1"/>
</dbReference>
<dbReference type="OrthoDB" id="655030at2759"/>
<keyword evidence="3" id="KW-0560">Oxidoreductase</keyword>
<sequence length="428" mass="47762">MPFRIAIIGAGPAGCLLARLLQRGDRRISVDVYERDASANFRSQGGTLDLHVPTGQKALKEAGLYDAFLKYARFDGEALQVTDDKLLRYISIGGGDKKGSTNGRPEIDREKLQLILREGLEEGTVNWDSKLVRVDDDLTLHFADGRAESGFDLVVGADGAWSKARRVLSSDRPYHGGIGGYCLTIRDVEKRKPDLYKLVNRGSLFCFGQGKSIGAQYLGDGSLDIRTWFVQSEGWQERAEFDVSDATAVKSAIQRDFASWDSRLLDLVREAADTVRPVDLYMLPIGSKWEHKPKITLIGDAAHLMLPFAGEGANLALHDSMQLGKAILNAAREHTWDARGGEEPAHDQDIGYLLDRNVESFETEMFKLAETNQQVSYNMKNITFNSGPIRWNIERFILTAARDVIGPIGTILLTPLVYAYFFIFRLIW</sequence>
<dbReference type="Pfam" id="PF01494">
    <property type="entry name" value="FAD_binding_3"/>
    <property type="match status" value="1"/>
</dbReference>
<keyword evidence="4" id="KW-0503">Monooxygenase</keyword>
<dbReference type="PANTHER" id="PTHR46972:SF1">
    <property type="entry name" value="FAD DEPENDENT OXIDOREDUCTASE DOMAIN-CONTAINING PROTEIN"/>
    <property type="match status" value="1"/>
</dbReference>
<dbReference type="GO" id="GO:0071949">
    <property type="term" value="F:FAD binding"/>
    <property type="evidence" value="ECO:0007669"/>
    <property type="project" value="InterPro"/>
</dbReference>
<dbReference type="Proteomes" id="UP000799441">
    <property type="component" value="Unassembled WGS sequence"/>
</dbReference>
<dbReference type="InterPro" id="IPR036188">
    <property type="entry name" value="FAD/NAD-bd_sf"/>
</dbReference>
<feature type="domain" description="FAD-binding" evidence="6">
    <location>
        <begin position="5"/>
        <end position="334"/>
    </location>
</feature>
<evidence type="ECO:0000259" key="6">
    <source>
        <dbReference type="Pfam" id="PF01494"/>
    </source>
</evidence>
<dbReference type="EMBL" id="MU003766">
    <property type="protein sequence ID" value="KAF2725814.1"/>
    <property type="molecule type" value="Genomic_DNA"/>
</dbReference>
<dbReference type="Gene3D" id="3.50.50.60">
    <property type="entry name" value="FAD/NAD(P)-binding domain"/>
    <property type="match status" value="1"/>
</dbReference>
<keyword evidence="5" id="KW-0812">Transmembrane</keyword>
<comment type="caution">
    <text evidence="7">The sequence shown here is derived from an EMBL/GenBank/DDBJ whole genome shotgun (WGS) entry which is preliminary data.</text>
</comment>
<feature type="transmembrane region" description="Helical" evidence="5">
    <location>
        <begin position="404"/>
        <end position="427"/>
    </location>
</feature>
<dbReference type="InterPro" id="IPR002938">
    <property type="entry name" value="FAD-bd"/>
</dbReference>
<proteinExistence type="predicted"/>
<evidence type="ECO:0000256" key="4">
    <source>
        <dbReference type="ARBA" id="ARBA00023033"/>
    </source>
</evidence>
<dbReference type="AlphaFoldDB" id="A0A9P4QG44"/>
<reference evidence="7" key="1">
    <citation type="journal article" date="2020" name="Stud. Mycol.">
        <title>101 Dothideomycetes genomes: a test case for predicting lifestyles and emergence of pathogens.</title>
        <authorList>
            <person name="Haridas S."/>
            <person name="Albert R."/>
            <person name="Binder M."/>
            <person name="Bloem J."/>
            <person name="Labutti K."/>
            <person name="Salamov A."/>
            <person name="Andreopoulos B."/>
            <person name="Baker S."/>
            <person name="Barry K."/>
            <person name="Bills G."/>
            <person name="Bluhm B."/>
            <person name="Cannon C."/>
            <person name="Castanera R."/>
            <person name="Culley D."/>
            <person name="Daum C."/>
            <person name="Ezra D."/>
            <person name="Gonzalez J."/>
            <person name="Henrissat B."/>
            <person name="Kuo A."/>
            <person name="Liang C."/>
            <person name="Lipzen A."/>
            <person name="Lutzoni F."/>
            <person name="Magnuson J."/>
            <person name="Mondo S."/>
            <person name="Nolan M."/>
            <person name="Ohm R."/>
            <person name="Pangilinan J."/>
            <person name="Park H.-J."/>
            <person name="Ramirez L."/>
            <person name="Alfaro M."/>
            <person name="Sun H."/>
            <person name="Tritt A."/>
            <person name="Yoshinaga Y."/>
            <person name="Zwiers L.-H."/>
            <person name="Turgeon B."/>
            <person name="Goodwin S."/>
            <person name="Spatafora J."/>
            <person name="Crous P."/>
            <person name="Grigoriev I."/>
        </authorList>
    </citation>
    <scope>NUCLEOTIDE SEQUENCE</scope>
    <source>
        <strain evidence="7">CBS 116435</strain>
    </source>
</reference>
<gene>
    <name evidence="7" type="ORF">K431DRAFT_280534</name>
</gene>
<evidence type="ECO:0000313" key="7">
    <source>
        <dbReference type="EMBL" id="KAF2725814.1"/>
    </source>
</evidence>
<evidence type="ECO:0000256" key="1">
    <source>
        <dbReference type="ARBA" id="ARBA00022630"/>
    </source>
</evidence>
<evidence type="ECO:0000256" key="5">
    <source>
        <dbReference type="SAM" id="Phobius"/>
    </source>
</evidence>
<keyword evidence="1" id="KW-0285">Flavoprotein</keyword>
<dbReference type="PRINTS" id="PR00420">
    <property type="entry name" value="RNGMNOXGNASE"/>
</dbReference>
<organism evidence="7 8">
    <name type="scientific">Polychaeton citri CBS 116435</name>
    <dbReference type="NCBI Taxonomy" id="1314669"/>
    <lineage>
        <taxon>Eukaryota</taxon>
        <taxon>Fungi</taxon>
        <taxon>Dikarya</taxon>
        <taxon>Ascomycota</taxon>
        <taxon>Pezizomycotina</taxon>
        <taxon>Dothideomycetes</taxon>
        <taxon>Dothideomycetidae</taxon>
        <taxon>Capnodiales</taxon>
        <taxon>Capnodiaceae</taxon>
        <taxon>Polychaeton</taxon>
    </lineage>
</organism>
<keyword evidence="8" id="KW-1185">Reference proteome</keyword>
<name>A0A9P4QG44_9PEZI</name>
<protein>
    <submittedName>
        <fullName evidence="7">FAD/NAD(P)-binding domain-containing protein</fullName>
    </submittedName>
</protein>